<evidence type="ECO:0000256" key="13">
    <source>
        <dbReference type="ARBA" id="ARBA00042844"/>
    </source>
</evidence>
<evidence type="ECO:0000256" key="15">
    <source>
        <dbReference type="ARBA" id="ARBA00043143"/>
    </source>
</evidence>
<evidence type="ECO:0000256" key="12">
    <source>
        <dbReference type="ARBA" id="ARBA00042372"/>
    </source>
</evidence>
<evidence type="ECO:0000259" key="16">
    <source>
        <dbReference type="Pfam" id="PF00849"/>
    </source>
</evidence>
<keyword evidence="18" id="KW-1185">Reference proteome</keyword>
<dbReference type="InterPro" id="IPR006145">
    <property type="entry name" value="PsdUridine_synth_RsuA/RluA"/>
</dbReference>
<evidence type="ECO:0000256" key="8">
    <source>
        <dbReference type="ARBA" id="ARBA00038944"/>
    </source>
</evidence>
<proteinExistence type="inferred from homology"/>
<dbReference type="InterPro" id="IPR006224">
    <property type="entry name" value="PsdUridine_synth_RluA-like_CS"/>
</dbReference>
<accession>A0ABT0PBN6</accession>
<evidence type="ECO:0000256" key="1">
    <source>
        <dbReference type="ARBA" id="ARBA00010876"/>
    </source>
</evidence>
<comment type="function">
    <text evidence="7">Dual specificity enzyme that catalyzes the synthesis of pseudouridine from uracil-746 in 23S ribosomal RNA and from uracil-32 in the anticodon stem and loop of transfer RNAs.</text>
</comment>
<evidence type="ECO:0000256" key="4">
    <source>
        <dbReference type="ARBA" id="ARBA00023235"/>
    </source>
</evidence>
<evidence type="ECO:0000256" key="5">
    <source>
        <dbReference type="ARBA" id="ARBA00036184"/>
    </source>
</evidence>
<keyword evidence="4" id="KW-0413">Isomerase</keyword>
<dbReference type="PROSITE" id="PS01129">
    <property type="entry name" value="PSI_RLU"/>
    <property type="match status" value="1"/>
</dbReference>
<evidence type="ECO:0000256" key="10">
    <source>
        <dbReference type="ARBA" id="ARBA00039988"/>
    </source>
</evidence>
<organism evidence="17 18">
    <name type="scientific">Parendozoicomonas callyspongiae</name>
    <dbReference type="NCBI Taxonomy" id="2942213"/>
    <lineage>
        <taxon>Bacteria</taxon>
        <taxon>Pseudomonadati</taxon>
        <taxon>Pseudomonadota</taxon>
        <taxon>Gammaproteobacteria</taxon>
        <taxon>Oceanospirillales</taxon>
        <taxon>Endozoicomonadaceae</taxon>
        <taxon>Parendozoicomonas</taxon>
    </lineage>
</organism>
<dbReference type="EC" id="5.4.99.29" evidence="9"/>
<dbReference type="SUPFAM" id="SSF55120">
    <property type="entry name" value="Pseudouridine synthase"/>
    <property type="match status" value="1"/>
</dbReference>
<keyword evidence="3" id="KW-0819">tRNA processing</keyword>
<dbReference type="PANTHER" id="PTHR21600:SF91">
    <property type="entry name" value="DUAL-SPECIFICITY RNA PSEUDOURIDINE SYNTHASE RLUA"/>
    <property type="match status" value="1"/>
</dbReference>
<dbReference type="RefSeq" id="WP_249697475.1">
    <property type="nucleotide sequence ID" value="NZ_JAMFLX010000002.1"/>
</dbReference>
<dbReference type="EMBL" id="JAMFLX010000002">
    <property type="protein sequence ID" value="MCL6268636.1"/>
    <property type="molecule type" value="Genomic_DNA"/>
</dbReference>
<evidence type="ECO:0000256" key="11">
    <source>
        <dbReference type="ARBA" id="ARBA00041266"/>
    </source>
</evidence>
<dbReference type="Gene3D" id="3.30.2350.10">
    <property type="entry name" value="Pseudouridine synthase"/>
    <property type="match status" value="1"/>
</dbReference>
<dbReference type="PANTHER" id="PTHR21600">
    <property type="entry name" value="MITOCHONDRIAL RNA PSEUDOURIDINE SYNTHASE"/>
    <property type="match status" value="1"/>
</dbReference>
<dbReference type="Proteomes" id="UP001203338">
    <property type="component" value="Unassembled WGS sequence"/>
</dbReference>
<comment type="similarity">
    <text evidence="1">Belongs to the pseudouridine synthase RluA family.</text>
</comment>
<evidence type="ECO:0000256" key="14">
    <source>
        <dbReference type="ARBA" id="ARBA00042883"/>
    </source>
</evidence>
<evidence type="ECO:0000256" key="2">
    <source>
        <dbReference type="ARBA" id="ARBA00022552"/>
    </source>
</evidence>
<reference evidence="17 18" key="1">
    <citation type="submission" date="2022-05" db="EMBL/GenBank/DDBJ databases">
        <authorList>
            <person name="Park J.-S."/>
        </authorList>
    </citation>
    <scope>NUCLEOTIDE SEQUENCE [LARGE SCALE GENOMIC DNA]</scope>
    <source>
        <strain evidence="17 18">2012CJ34-2</strain>
    </source>
</reference>
<name>A0ABT0PBN6_9GAMM</name>
<evidence type="ECO:0000256" key="9">
    <source>
        <dbReference type="ARBA" id="ARBA00038945"/>
    </source>
</evidence>
<evidence type="ECO:0000256" key="7">
    <source>
        <dbReference type="ARBA" id="ARBA00037305"/>
    </source>
</evidence>
<evidence type="ECO:0000313" key="17">
    <source>
        <dbReference type="EMBL" id="MCL6268636.1"/>
    </source>
</evidence>
<evidence type="ECO:0000313" key="18">
    <source>
        <dbReference type="Proteomes" id="UP001203338"/>
    </source>
</evidence>
<gene>
    <name evidence="17" type="ORF">M3P05_01540</name>
</gene>
<dbReference type="InterPro" id="IPR020103">
    <property type="entry name" value="PsdUridine_synth_cat_dom_sf"/>
</dbReference>
<comment type="catalytic activity">
    <reaction evidence="5">
        <text>uridine(32) in tRNA = pseudouridine(32) in tRNA</text>
        <dbReference type="Rhea" id="RHEA:42544"/>
        <dbReference type="Rhea" id="RHEA-COMP:10107"/>
        <dbReference type="Rhea" id="RHEA-COMP:10108"/>
        <dbReference type="ChEBI" id="CHEBI:65314"/>
        <dbReference type="ChEBI" id="CHEBI:65315"/>
        <dbReference type="EC" id="5.4.99.28"/>
    </reaction>
</comment>
<evidence type="ECO:0000256" key="6">
    <source>
        <dbReference type="ARBA" id="ARBA00036916"/>
    </source>
</evidence>
<dbReference type="Pfam" id="PF00849">
    <property type="entry name" value="PseudoU_synth_2"/>
    <property type="match status" value="1"/>
</dbReference>
<dbReference type="EC" id="5.4.99.28" evidence="8"/>
<feature type="domain" description="Pseudouridine synthase RsuA/RluA-like" evidence="16">
    <location>
        <begin position="36"/>
        <end position="183"/>
    </location>
</feature>
<comment type="catalytic activity">
    <reaction evidence="6">
        <text>uridine(746) in 23S rRNA = pseudouridine(746) in 23S rRNA</text>
        <dbReference type="Rhea" id="RHEA:42548"/>
        <dbReference type="Rhea" id="RHEA-COMP:10109"/>
        <dbReference type="Rhea" id="RHEA-COMP:10110"/>
        <dbReference type="ChEBI" id="CHEBI:65314"/>
        <dbReference type="ChEBI" id="CHEBI:65315"/>
        <dbReference type="EC" id="5.4.99.29"/>
    </reaction>
</comment>
<evidence type="ECO:0000256" key="3">
    <source>
        <dbReference type="ARBA" id="ARBA00022694"/>
    </source>
</evidence>
<keyword evidence="2" id="KW-0698">rRNA processing</keyword>
<sequence>METTITASSPATPAQDVFIVPPCREQVDFIYVDEHCLLINKPSGLLSVPGRHPANQDCAISRVQLRYPDALIVHRLDMDTSGLMVIARGAESHRNLSQQFENRSVEKEYQAWVHGILKPGEGIIELPLRCDWPNRPKQMVDFEQGKPAITRYQVSVRDSGQNKTRVKLFPVTGRSHQLRVHTAELGHPILGCNFYAHEDARTAARRLQLHACYLKLRHPKTGEELIGRSTPPF</sequence>
<comment type="caution">
    <text evidence="17">The sequence shown here is derived from an EMBL/GenBank/DDBJ whole genome shotgun (WGS) entry which is preliminary data.</text>
</comment>
<protein>
    <recommendedName>
        <fullName evidence="10">Dual-specificity RNA pseudouridine synthase RluA</fullName>
        <ecNumber evidence="8">5.4.99.28</ecNumber>
        <ecNumber evidence="9">5.4.99.29</ecNumber>
    </recommendedName>
    <alternativeName>
        <fullName evidence="11">23S rRNA pseudouridine(746) synthase</fullName>
    </alternativeName>
    <alternativeName>
        <fullName evidence="14">Ribosomal large subunit pseudouridine synthase A</fullName>
    </alternativeName>
    <alternativeName>
        <fullName evidence="13">rRNA pseudouridylate synthase A</fullName>
    </alternativeName>
    <alternativeName>
        <fullName evidence="15">rRNA-uridine isomerase A</fullName>
    </alternativeName>
    <alternativeName>
        <fullName evidence="12">tRNA pseudouridine(32) synthase</fullName>
    </alternativeName>
</protein>
<dbReference type="CDD" id="cd02869">
    <property type="entry name" value="PseudoU_synth_RluA_like"/>
    <property type="match status" value="1"/>
</dbReference>
<dbReference type="InterPro" id="IPR050188">
    <property type="entry name" value="RluA_PseudoU_synthase"/>
</dbReference>